<dbReference type="RefSeq" id="WP_054066183.1">
    <property type="nucleotide sequence ID" value="NZ_CAUCIF010000016.1"/>
</dbReference>
<name>A0A0W7Z2Z3_9BURK</name>
<accession>A0A1V0BIF6</accession>
<keyword evidence="3" id="KW-1185">Reference proteome</keyword>
<gene>
    <name evidence="2" type="ORF">AS359_00055</name>
    <name evidence="1" type="ORF">B5M06_03105</name>
</gene>
<proteinExistence type="predicted"/>
<evidence type="ECO:0008006" key="5">
    <source>
        <dbReference type="Google" id="ProtNLM"/>
    </source>
</evidence>
<reference evidence="1 4" key="2">
    <citation type="submission" date="2017-03" db="EMBL/GenBank/DDBJ databases">
        <title>Rapid Whole Genome Sequencing of Comamonas kerstersii Causing Continuous ambulatory Peritoneal Dialysis-Associated Peritonitis.</title>
        <authorList>
            <person name="Zheng B."/>
        </authorList>
    </citation>
    <scope>NUCLEOTIDE SEQUENCE [LARGE SCALE GENOMIC DNA]</scope>
    <source>
        <strain evidence="1 4">8943</strain>
    </source>
</reference>
<accession>A0A1V3TNY1</accession>
<dbReference type="Pfam" id="PF11227">
    <property type="entry name" value="DUF3025"/>
    <property type="match status" value="1"/>
</dbReference>
<evidence type="ECO:0000313" key="4">
    <source>
        <dbReference type="Proteomes" id="UP000242792"/>
    </source>
</evidence>
<dbReference type="AlphaFoldDB" id="A0A0W7Z2Z3"/>
<dbReference type="Proteomes" id="UP000053300">
    <property type="component" value="Unassembled WGS sequence"/>
</dbReference>
<dbReference type="InterPro" id="IPR021390">
    <property type="entry name" value="DUF3025"/>
</dbReference>
<evidence type="ECO:0000313" key="1">
    <source>
        <dbReference type="EMBL" id="AQZ99718.1"/>
    </source>
</evidence>
<dbReference type="KEGG" id="cke:B5M06_03105"/>
<dbReference type="GeneID" id="83038305"/>
<dbReference type="Proteomes" id="UP000242792">
    <property type="component" value="Chromosome"/>
</dbReference>
<dbReference type="OrthoDB" id="5292474at2"/>
<protein>
    <recommendedName>
        <fullName evidence="5">DUF3025 domain-containing protein</fullName>
    </recommendedName>
</protein>
<evidence type="ECO:0000313" key="2">
    <source>
        <dbReference type="EMBL" id="KUF41688.1"/>
    </source>
</evidence>
<dbReference type="EMBL" id="CP020121">
    <property type="protein sequence ID" value="AQZ99718.1"/>
    <property type="molecule type" value="Genomic_DNA"/>
</dbReference>
<accession>A0A0W7Z2Z3</accession>
<dbReference type="STRING" id="225992.B5M06_03105"/>
<organism evidence="2 3">
    <name type="scientific">Comamonas kerstersii</name>
    <dbReference type="NCBI Taxonomy" id="225992"/>
    <lineage>
        <taxon>Bacteria</taxon>
        <taxon>Pseudomonadati</taxon>
        <taxon>Pseudomonadota</taxon>
        <taxon>Betaproteobacteria</taxon>
        <taxon>Burkholderiales</taxon>
        <taxon>Comamonadaceae</taxon>
        <taxon>Comamonas</taxon>
    </lineage>
</organism>
<reference evidence="2 3" key="1">
    <citation type="submission" date="2015-12" db="EMBL/GenBank/DDBJ databases">
        <title>Complete genome sequence of a multi-drug resistant strain Acidovorax sp. 12322-1.</title>
        <authorList>
            <person name="Ming D."/>
            <person name="Wang M."/>
            <person name="Hu S."/>
            <person name="Zhou Y."/>
            <person name="Jiang T."/>
        </authorList>
    </citation>
    <scope>NUCLEOTIDE SEQUENCE [LARGE SCALE GENOMIC DNA]</scope>
    <source>
        <strain evidence="2 3">12322-1</strain>
    </source>
</reference>
<sequence length="274" mass="30516">MDTINPFAPHAWVSSIDWSRPWLASVARIGQPMVAQIAQGLPVHAALNQYLPAALQEAGLRFVPQEALPDGVAYETFIREQRCVPTRDHLHDVFNGLIWLHWPQLKLHLNQLQAQAIARDGVGQRRGPLRDAITVLDENGAIWLAPQPLVEALRARQWQRLMVELRPLWAQSCLWPVGHALLEKLVQPRKPMTAHVLCLPWTPDTAAALQASGDAVSSALDAHVARDMLVCADVLATKPFSPLPVLGVPGWWPQNEELSFYDDPLVFRAARPTT</sequence>
<evidence type="ECO:0000313" key="3">
    <source>
        <dbReference type="Proteomes" id="UP000053300"/>
    </source>
</evidence>
<dbReference type="EMBL" id="LPXH01000020">
    <property type="protein sequence ID" value="KUF41688.1"/>
    <property type="molecule type" value="Genomic_DNA"/>
</dbReference>